<dbReference type="InterPro" id="IPR001879">
    <property type="entry name" value="GPCR_2_extracellular_dom"/>
</dbReference>
<name>A0A813Z6G1_9BILA</name>
<proteinExistence type="inferred from homology"/>
<feature type="transmembrane region" description="Helical" evidence="10">
    <location>
        <begin position="143"/>
        <end position="164"/>
    </location>
</feature>
<evidence type="ECO:0000256" key="8">
    <source>
        <dbReference type="ARBA" id="ARBA00023170"/>
    </source>
</evidence>
<dbReference type="Gene3D" id="1.20.1070.10">
    <property type="entry name" value="Rhodopsin 7-helix transmembrane proteins"/>
    <property type="match status" value="1"/>
</dbReference>
<dbReference type="InterPro" id="IPR017981">
    <property type="entry name" value="GPCR_2-like_7TM"/>
</dbReference>
<evidence type="ECO:0000256" key="9">
    <source>
        <dbReference type="ARBA" id="ARBA00023224"/>
    </source>
</evidence>
<evidence type="ECO:0000256" key="5">
    <source>
        <dbReference type="ARBA" id="ARBA00022989"/>
    </source>
</evidence>
<dbReference type="Proteomes" id="UP000681722">
    <property type="component" value="Unassembled WGS sequence"/>
</dbReference>
<evidence type="ECO:0000256" key="10">
    <source>
        <dbReference type="SAM" id="Phobius"/>
    </source>
</evidence>
<dbReference type="GO" id="GO:0005886">
    <property type="term" value="C:plasma membrane"/>
    <property type="evidence" value="ECO:0007669"/>
    <property type="project" value="UniProtKB-SubCell"/>
</dbReference>
<feature type="transmembrane region" description="Helical" evidence="10">
    <location>
        <begin position="111"/>
        <end position="131"/>
    </location>
</feature>
<evidence type="ECO:0000256" key="6">
    <source>
        <dbReference type="ARBA" id="ARBA00023040"/>
    </source>
</evidence>
<evidence type="ECO:0000256" key="1">
    <source>
        <dbReference type="ARBA" id="ARBA00004651"/>
    </source>
</evidence>
<keyword evidence="4 10" id="KW-0812">Transmembrane</keyword>
<keyword evidence="9" id="KW-0807">Transducer</keyword>
<dbReference type="Pfam" id="PF02793">
    <property type="entry name" value="HRM"/>
    <property type="match status" value="1"/>
</dbReference>
<dbReference type="PANTHER" id="PTHR45620:SF17">
    <property type="entry name" value="PDF RECEPTOR"/>
    <property type="match status" value="1"/>
</dbReference>
<dbReference type="PRINTS" id="PR00249">
    <property type="entry name" value="GPCRSECRETIN"/>
</dbReference>
<comment type="subcellular location">
    <subcellularLocation>
        <location evidence="1">Cell membrane</location>
        <topology evidence="1">Multi-pass membrane protein</topology>
    </subcellularLocation>
</comment>
<evidence type="ECO:0000313" key="13">
    <source>
        <dbReference type="EMBL" id="CAF0894100.1"/>
    </source>
</evidence>
<dbReference type="PROSITE" id="PS50261">
    <property type="entry name" value="G_PROTEIN_RECEP_F2_4"/>
    <property type="match status" value="1"/>
</dbReference>
<dbReference type="GO" id="GO:0007166">
    <property type="term" value="P:cell surface receptor signaling pathway"/>
    <property type="evidence" value="ECO:0007669"/>
    <property type="project" value="InterPro"/>
</dbReference>
<keyword evidence="8" id="KW-0675">Receptor</keyword>
<feature type="transmembrane region" description="Helical" evidence="10">
    <location>
        <begin position="342"/>
        <end position="360"/>
    </location>
</feature>
<gene>
    <name evidence="13" type="ORF">GPM918_LOCUS8281</name>
    <name evidence="14" type="ORF">SRO942_LOCUS8281</name>
</gene>
<dbReference type="GO" id="GO:0008528">
    <property type="term" value="F:G protein-coupled peptide receptor activity"/>
    <property type="evidence" value="ECO:0007669"/>
    <property type="project" value="TreeGrafter"/>
</dbReference>
<dbReference type="Gene3D" id="4.10.1240.10">
    <property type="entry name" value="GPCR, family 2, extracellular hormone receptor domain"/>
    <property type="match status" value="1"/>
</dbReference>
<keyword evidence="15" id="KW-1185">Reference proteome</keyword>
<dbReference type="SUPFAM" id="SSF111418">
    <property type="entry name" value="Hormone receptor domain"/>
    <property type="match status" value="1"/>
</dbReference>
<feature type="transmembrane region" description="Helical" evidence="10">
    <location>
        <begin position="372"/>
        <end position="395"/>
    </location>
</feature>
<feature type="domain" description="G-protein coupled receptors family 2 profile 2" evidence="12">
    <location>
        <begin position="106"/>
        <end position="396"/>
    </location>
</feature>
<dbReference type="EMBL" id="CAJOBC010001425">
    <property type="protein sequence ID" value="CAF3677802.1"/>
    <property type="molecule type" value="Genomic_DNA"/>
</dbReference>
<feature type="transmembrane region" description="Helical" evidence="10">
    <location>
        <begin position="278"/>
        <end position="296"/>
    </location>
</feature>
<dbReference type="Proteomes" id="UP000663829">
    <property type="component" value="Unassembled WGS sequence"/>
</dbReference>
<reference evidence="13" key="1">
    <citation type="submission" date="2021-02" db="EMBL/GenBank/DDBJ databases">
        <authorList>
            <person name="Nowell W R."/>
        </authorList>
    </citation>
    <scope>NUCLEOTIDE SEQUENCE</scope>
</reference>
<evidence type="ECO:0000256" key="2">
    <source>
        <dbReference type="ARBA" id="ARBA00005314"/>
    </source>
</evidence>
<keyword evidence="6" id="KW-0297">G-protein coupled receptor</keyword>
<keyword evidence="3" id="KW-1003">Cell membrane</keyword>
<protein>
    <submittedName>
        <fullName evidence="13">Uncharacterized protein</fullName>
    </submittedName>
</protein>
<feature type="transmembrane region" description="Helical" evidence="10">
    <location>
        <begin position="184"/>
        <end position="209"/>
    </location>
</feature>
<comment type="caution">
    <text evidence="13">The sequence shown here is derived from an EMBL/GenBank/DDBJ whole genome shotgun (WGS) entry which is preliminary data.</text>
</comment>
<dbReference type="EMBL" id="CAJNOQ010001425">
    <property type="protein sequence ID" value="CAF0894100.1"/>
    <property type="molecule type" value="Genomic_DNA"/>
</dbReference>
<evidence type="ECO:0000256" key="3">
    <source>
        <dbReference type="ARBA" id="ARBA00022475"/>
    </source>
</evidence>
<dbReference type="SMART" id="SM00008">
    <property type="entry name" value="HormR"/>
    <property type="match status" value="1"/>
</dbReference>
<evidence type="ECO:0000313" key="14">
    <source>
        <dbReference type="EMBL" id="CAF3677802.1"/>
    </source>
</evidence>
<organism evidence="13 15">
    <name type="scientific">Didymodactylos carnosus</name>
    <dbReference type="NCBI Taxonomy" id="1234261"/>
    <lineage>
        <taxon>Eukaryota</taxon>
        <taxon>Metazoa</taxon>
        <taxon>Spiralia</taxon>
        <taxon>Gnathifera</taxon>
        <taxon>Rotifera</taxon>
        <taxon>Eurotatoria</taxon>
        <taxon>Bdelloidea</taxon>
        <taxon>Philodinida</taxon>
        <taxon>Philodinidae</taxon>
        <taxon>Didymodactylos</taxon>
    </lineage>
</organism>
<dbReference type="Pfam" id="PF00002">
    <property type="entry name" value="7tm_2"/>
    <property type="match status" value="1"/>
</dbReference>
<evidence type="ECO:0000256" key="7">
    <source>
        <dbReference type="ARBA" id="ARBA00023136"/>
    </source>
</evidence>
<dbReference type="InterPro" id="IPR036445">
    <property type="entry name" value="GPCR_2_extracell_dom_sf"/>
</dbReference>
<dbReference type="InterPro" id="IPR050332">
    <property type="entry name" value="GPCR_2"/>
</dbReference>
<accession>A0A813Z6G1</accession>
<dbReference type="OrthoDB" id="5967113at2759"/>
<keyword evidence="7 10" id="KW-0472">Membrane</keyword>
<feature type="transmembrane region" description="Helical" evidence="10">
    <location>
        <begin position="230"/>
        <end position="253"/>
    </location>
</feature>
<sequence>MSCSFTFANLTDINFTQHETYCPAQTDGGCWPPTKLNYTATIACPASTQGVDPTKFAYRQCLLTGKWDKIQYKPCFYPDVWELMNKYYVNKSPGERQAYTNVLQAVRIIEMIGLSVSFISVILSLCIFCCLKSLYCSRTKIHINLLIAILLQIIARIINYGIQMKYSQGDRRMQKDHSVELPRLIVLVCPFIVIGLQFGITAMFMWMLCEGVHLNNVLTVSVFKNRFKVLYFYLLGWGLPFFLTLSWTIVMFIKERDRQCWSNYNHLPYYWIIDGPRYAVMIINFILLLNIIRVLIVKIKEGSEKQIREKYCFTVILIKIRKISGQKRSAVNTRFVRKAVKAAIFLLPLLGITHMLETFVTPHNQSVTLFAIYFFVTYFMLTFQGFFCSLLYCFLNTEVRETISRRLQTTRFWFRWKACLGHKDPYDRERTRMESLIPQSVSTPKKVHLELHDRLNDENHLTKPILQQQQQFVSNGQSSYI</sequence>
<evidence type="ECO:0000313" key="15">
    <source>
        <dbReference type="Proteomes" id="UP000663829"/>
    </source>
</evidence>
<evidence type="ECO:0000259" key="12">
    <source>
        <dbReference type="PROSITE" id="PS50261"/>
    </source>
</evidence>
<dbReference type="GO" id="GO:0007188">
    <property type="term" value="P:adenylate cyclase-modulating G protein-coupled receptor signaling pathway"/>
    <property type="evidence" value="ECO:0007669"/>
    <property type="project" value="TreeGrafter"/>
</dbReference>
<dbReference type="PANTHER" id="PTHR45620">
    <property type="entry name" value="PDF RECEPTOR-LIKE PROTEIN-RELATED"/>
    <property type="match status" value="1"/>
</dbReference>
<comment type="similarity">
    <text evidence="2">Belongs to the G-protein coupled receptor 2 family.</text>
</comment>
<feature type="domain" description="G-protein coupled receptors family 2 profile 1" evidence="11">
    <location>
        <begin position="2"/>
        <end position="79"/>
    </location>
</feature>
<keyword evidence="5 10" id="KW-1133">Transmembrane helix</keyword>
<dbReference type="InterPro" id="IPR000832">
    <property type="entry name" value="GPCR_2_secretin-like"/>
</dbReference>
<dbReference type="AlphaFoldDB" id="A0A813Z6G1"/>
<evidence type="ECO:0000256" key="4">
    <source>
        <dbReference type="ARBA" id="ARBA00022692"/>
    </source>
</evidence>
<dbReference type="PROSITE" id="PS50227">
    <property type="entry name" value="G_PROTEIN_RECEP_F2_3"/>
    <property type="match status" value="1"/>
</dbReference>
<evidence type="ECO:0000259" key="11">
    <source>
        <dbReference type="PROSITE" id="PS50227"/>
    </source>
</evidence>